<organism evidence="3">
    <name type="scientific">Nippostrongylus brasiliensis</name>
    <name type="common">Rat hookworm</name>
    <dbReference type="NCBI Taxonomy" id="27835"/>
    <lineage>
        <taxon>Eukaryota</taxon>
        <taxon>Metazoa</taxon>
        <taxon>Ecdysozoa</taxon>
        <taxon>Nematoda</taxon>
        <taxon>Chromadorea</taxon>
        <taxon>Rhabditida</taxon>
        <taxon>Rhabditina</taxon>
        <taxon>Rhabditomorpha</taxon>
        <taxon>Strongyloidea</taxon>
        <taxon>Heligmosomidae</taxon>
        <taxon>Nippostrongylus</taxon>
    </lineage>
</organism>
<evidence type="ECO:0000313" key="1">
    <source>
        <dbReference type="EMBL" id="VDL82712.1"/>
    </source>
</evidence>
<protein>
    <submittedName>
        <fullName evidence="3">HEPN_Toprim_N domain-containing protein</fullName>
    </submittedName>
</protein>
<gene>
    <name evidence="1" type="ORF">NBR_LOCUS18983</name>
</gene>
<evidence type="ECO:0000313" key="3">
    <source>
        <dbReference type="WBParaSite" id="NBR_0001898201-mRNA-1"/>
    </source>
</evidence>
<name>A0A0N4YP11_NIPBR</name>
<keyword evidence="2" id="KW-1185">Reference proteome</keyword>
<proteinExistence type="predicted"/>
<dbReference type="Proteomes" id="UP000271162">
    <property type="component" value="Unassembled WGS sequence"/>
</dbReference>
<dbReference type="AlphaFoldDB" id="A0A0N4YP11"/>
<sequence length="205" mass="23780">MLPTRDSNGREFSIINCVEQWFLHAEEPFVEGLDLRSAVDRWYPNPVHTPSVQAVSLFRLLLQKMTDPPTAIQKYVFRVSGKAGRDKTLKPLPMNVEAVLIDFALDMLGYGWTEIRNPAGVELENSRFFTSLGKTFEERNAELRILIEQREDWKMLINKALQLALRDIRNYEYGEVNGVPQWIKNKRQKKDGELRSDGDRDLNNN</sequence>
<reference evidence="1 2" key="2">
    <citation type="submission" date="2018-11" db="EMBL/GenBank/DDBJ databases">
        <authorList>
            <consortium name="Pathogen Informatics"/>
        </authorList>
    </citation>
    <scope>NUCLEOTIDE SEQUENCE [LARGE SCALE GENOMIC DNA]</scope>
</reference>
<dbReference type="EMBL" id="UYSL01023817">
    <property type="protein sequence ID" value="VDL82712.1"/>
    <property type="molecule type" value="Genomic_DNA"/>
</dbReference>
<reference evidence="3" key="1">
    <citation type="submission" date="2017-02" db="UniProtKB">
        <authorList>
            <consortium name="WormBaseParasite"/>
        </authorList>
    </citation>
    <scope>IDENTIFICATION</scope>
</reference>
<accession>A0A0N4YP11</accession>
<evidence type="ECO:0000313" key="2">
    <source>
        <dbReference type="Proteomes" id="UP000271162"/>
    </source>
</evidence>
<dbReference type="WBParaSite" id="NBR_0001898201-mRNA-1">
    <property type="protein sequence ID" value="NBR_0001898201-mRNA-1"/>
    <property type="gene ID" value="NBR_0001898201"/>
</dbReference>